<dbReference type="OrthoDB" id="943262at2"/>
<feature type="domain" description="Putative restriction endonuclease" evidence="1">
    <location>
        <begin position="38"/>
        <end position="194"/>
    </location>
</feature>
<dbReference type="Pfam" id="PF05685">
    <property type="entry name" value="Uma2"/>
    <property type="match status" value="1"/>
</dbReference>
<keyword evidence="2" id="KW-0540">Nuclease</keyword>
<reference evidence="2 3" key="1">
    <citation type="submission" date="2018-07" db="EMBL/GenBank/DDBJ databases">
        <title>Genome analysis of Larkinella rosea.</title>
        <authorList>
            <person name="Zhou Z."/>
            <person name="Wang G."/>
        </authorList>
    </citation>
    <scope>NUCLEOTIDE SEQUENCE [LARGE SCALE GENOMIC DNA]</scope>
    <source>
        <strain evidence="3">zzj9</strain>
    </source>
</reference>
<protein>
    <submittedName>
        <fullName evidence="2">Uma2 family endonuclease</fullName>
    </submittedName>
</protein>
<sequence length="204" mass="24205">MTTIDDFLKAPNLRELLDELENAWQEEQRRRHQFWAEVDEGKKAEFILGEIIYHSPVYGRHWKASTRITRRLIPYIYDNHLGEVGYEKVMVRLTRNDYEPDICFWNQEKSVQFEPKQSAFPPPDFVVEILSDSTKERDYGIKMTDYALHGVREYWIVDVEHETVEQYLLDGNAIQLAQKLKDGVLESEVISGFRMRIKEIFTES</sequence>
<keyword evidence="2" id="KW-0255">Endonuclease</keyword>
<accession>A0A368JRP5</accession>
<dbReference type="EMBL" id="QOWE01000008">
    <property type="protein sequence ID" value="RCR69364.1"/>
    <property type="molecule type" value="Genomic_DNA"/>
</dbReference>
<evidence type="ECO:0000313" key="2">
    <source>
        <dbReference type="EMBL" id="RCR69364.1"/>
    </source>
</evidence>
<dbReference type="PANTHER" id="PTHR34107">
    <property type="entry name" value="SLL0198 PROTEIN-RELATED"/>
    <property type="match status" value="1"/>
</dbReference>
<dbReference type="Proteomes" id="UP000253383">
    <property type="component" value="Unassembled WGS sequence"/>
</dbReference>
<dbReference type="AlphaFoldDB" id="A0A368JRP5"/>
<gene>
    <name evidence="2" type="ORF">DUE52_10935</name>
</gene>
<evidence type="ECO:0000259" key="1">
    <source>
        <dbReference type="Pfam" id="PF05685"/>
    </source>
</evidence>
<dbReference type="InterPro" id="IPR012296">
    <property type="entry name" value="Nuclease_put_TT1808"/>
</dbReference>
<organism evidence="2 3">
    <name type="scientific">Larkinella punicea</name>
    <dbReference type="NCBI Taxonomy" id="2315727"/>
    <lineage>
        <taxon>Bacteria</taxon>
        <taxon>Pseudomonadati</taxon>
        <taxon>Bacteroidota</taxon>
        <taxon>Cytophagia</taxon>
        <taxon>Cytophagales</taxon>
        <taxon>Spirosomataceae</taxon>
        <taxon>Larkinella</taxon>
    </lineage>
</organism>
<dbReference type="CDD" id="cd06260">
    <property type="entry name" value="DUF820-like"/>
    <property type="match status" value="1"/>
</dbReference>
<keyword evidence="3" id="KW-1185">Reference proteome</keyword>
<evidence type="ECO:0000313" key="3">
    <source>
        <dbReference type="Proteomes" id="UP000253383"/>
    </source>
</evidence>
<keyword evidence="2" id="KW-0378">Hydrolase</keyword>
<comment type="caution">
    <text evidence="2">The sequence shown here is derived from an EMBL/GenBank/DDBJ whole genome shotgun (WGS) entry which is preliminary data.</text>
</comment>
<dbReference type="InterPro" id="IPR011335">
    <property type="entry name" value="Restrct_endonuc-II-like"/>
</dbReference>
<dbReference type="InterPro" id="IPR008538">
    <property type="entry name" value="Uma2"/>
</dbReference>
<proteinExistence type="predicted"/>
<dbReference type="RefSeq" id="WP_114406051.1">
    <property type="nucleotide sequence ID" value="NZ_QOWE01000008.1"/>
</dbReference>
<dbReference type="PANTHER" id="PTHR34107:SF4">
    <property type="entry name" value="SLL1222 PROTEIN"/>
    <property type="match status" value="1"/>
</dbReference>
<dbReference type="GO" id="GO:0004519">
    <property type="term" value="F:endonuclease activity"/>
    <property type="evidence" value="ECO:0007669"/>
    <property type="project" value="UniProtKB-KW"/>
</dbReference>
<dbReference type="SUPFAM" id="SSF52980">
    <property type="entry name" value="Restriction endonuclease-like"/>
    <property type="match status" value="1"/>
</dbReference>
<dbReference type="Gene3D" id="3.90.1570.10">
    <property type="entry name" value="tt1808, chain A"/>
    <property type="match status" value="1"/>
</dbReference>
<name>A0A368JRP5_9BACT</name>